<protein>
    <submittedName>
        <fullName evidence="1">Uncharacterized protein</fullName>
    </submittedName>
</protein>
<feature type="non-terminal residue" evidence="1">
    <location>
        <position position="50"/>
    </location>
</feature>
<gene>
    <name evidence="1" type="ORF">RDWZM_008686</name>
</gene>
<name>A0A9Q0M1T8_BLOTA</name>
<organism evidence="1 2">
    <name type="scientific">Blomia tropicalis</name>
    <name type="common">Mite</name>
    <dbReference type="NCBI Taxonomy" id="40697"/>
    <lineage>
        <taxon>Eukaryota</taxon>
        <taxon>Metazoa</taxon>
        <taxon>Ecdysozoa</taxon>
        <taxon>Arthropoda</taxon>
        <taxon>Chelicerata</taxon>
        <taxon>Arachnida</taxon>
        <taxon>Acari</taxon>
        <taxon>Acariformes</taxon>
        <taxon>Sarcoptiformes</taxon>
        <taxon>Astigmata</taxon>
        <taxon>Glycyphagoidea</taxon>
        <taxon>Echimyopodidae</taxon>
        <taxon>Blomia</taxon>
    </lineage>
</organism>
<evidence type="ECO:0000313" key="2">
    <source>
        <dbReference type="Proteomes" id="UP001142055"/>
    </source>
</evidence>
<comment type="caution">
    <text evidence="1">The sequence shown here is derived from an EMBL/GenBank/DDBJ whole genome shotgun (WGS) entry which is preliminary data.</text>
</comment>
<reference evidence="1" key="1">
    <citation type="submission" date="2022-12" db="EMBL/GenBank/DDBJ databases">
        <title>Genome assemblies of Blomia tropicalis.</title>
        <authorList>
            <person name="Cui Y."/>
        </authorList>
    </citation>
    <scope>NUCLEOTIDE SEQUENCE</scope>
    <source>
        <tissue evidence="1">Adult mites</tissue>
    </source>
</reference>
<sequence>MWISPMVIEMTLMRSSNKDLWHKTNNRYIDITTHWPLLSSFPVRNIDQKA</sequence>
<dbReference type="AlphaFoldDB" id="A0A9Q0M1T8"/>
<dbReference type="Proteomes" id="UP001142055">
    <property type="component" value="Chromosome 3"/>
</dbReference>
<accession>A0A9Q0M1T8</accession>
<keyword evidence="2" id="KW-1185">Reference proteome</keyword>
<dbReference type="EMBL" id="JAPWDV010000003">
    <property type="protein sequence ID" value="KAJ6217529.1"/>
    <property type="molecule type" value="Genomic_DNA"/>
</dbReference>
<proteinExistence type="predicted"/>
<evidence type="ECO:0000313" key="1">
    <source>
        <dbReference type="EMBL" id="KAJ6217529.1"/>
    </source>
</evidence>